<dbReference type="InterPro" id="IPR012910">
    <property type="entry name" value="Plug_dom"/>
</dbReference>
<protein>
    <submittedName>
        <fullName evidence="12">SusC/RagA family TonB-linked outer membrane protein</fullName>
    </submittedName>
</protein>
<evidence type="ECO:0000256" key="1">
    <source>
        <dbReference type="ARBA" id="ARBA00022448"/>
    </source>
</evidence>
<dbReference type="EMBL" id="AGZO01000037">
    <property type="protein sequence ID" value="EKN08256.1"/>
    <property type="molecule type" value="Genomic_DNA"/>
</dbReference>
<dbReference type="NCBIfam" id="TIGR04056">
    <property type="entry name" value="OMP_RagA_SusC"/>
    <property type="match status" value="1"/>
</dbReference>
<dbReference type="Gene3D" id="2.60.40.1120">
    <property type="entry name" value="Carboxypeptidase-like, regulatory domain"/>
    <property type="match status" value="1"/>
</dbReference>
<comment type="subcellular location">
    <subcellularLocation>
        <location evidence="6">Cell outer membrane</location>
        <topology evidence="6">Multi-pass membrane protein</topology>
    </subcellularLocation>
</comment>
<dbReference type="InterPro" id="IPR000531">
    <property type="entry name" value="Beta-barrel_TonB"/>
</dbReference>
<keyword evidence="6" id="KW-1134">Transmembrane beta strand</keyword>
<keyword evidence="3" id="KW-0408">Iron</keyword>
<dbReference type="InterPro" id="IPR037066">
    <property type="entry name" value="Plug_dom_sf"/>
</dbReference>
<dbReference type="InterPro" id="IPR023996">
    <property type="entry name" value="TonB-dep_OMP_SusC/RagA"/>
</dbReference>
<evidence type="ECO:0000256" key="5">
    <source>
        <dbReference type="ARBA" id="ARBA00023237"/>
    </source>
</evidence>
<dbReference type="Gene3D" id="3.55.50.30">
    <property type="match status" value="1"/>
</dbReference>
<name>K5ZA83_9BACT</name>
<dbReference type="Gene3D" id="2.170.130.10">
    <property type="entry name" value="TonB-dependent receptor, plug domain"/>
    <property type="match status" value="1"/>
</dbReference>
<evidence type="ECO:0000256" key="6">
    <source>
        <dbReference type="PROSITE-ProRule" id="PRU01360"/>
    </source>
</evidence>
<evidence type="ECO:0000256" key="8">
    <source>
        <dbReference type="SAM" id="SignalP"/>
    </source>
</evidence>
<dbReference type="AlphaFoldDB" id="K5ZA83"/>
<dbReference type="SUPFAM" id="SSF56935">
    <property type="entry name" value="Porins"/>
    <property type="match status" value="1"/>
</dbReference>
<dbReference type="InterPro" id="IPR011662">
    <property type="entry name" value="Secretin/TonB_short_N"/>
</dbReference>
<feature type="domain" description="TonB-dependent receptor plug" evidence="11">
    <location>
        <begin position="202"/>
        <end position="309"/>
    </location>
</feature>
<dbReference type="Pfam" id="PF13715">
    <property type="entry name" value="CarbopepD_reg_2"/>
    <property type="match status" value="1"/>
</dbReference>
<dbReference type="Proteomes" id="UP000006330">
    <property type="component" value="Unassembled WGS sequence"/>
</dbReference>
<dbReference type="Pfam" id="PF00593">
    <property type="entry name" value="TonB_dep_Rec_b-barrel"/>
    <property type="match status" value="1"/>
</dbReference>
<dbReference type="InterPro" id="IPR008969">
    <property type="entry name" value="CarboxyPept-like_regulatory"/>
</dbReference>
<dbReference type="NCBIfam" id="TIGR04057">
    <property type="entry name" value="SusC_RagA_signa"/>
    <property type="match status" value="1"/>
</dbReference>
<dbReference type="InterPro" id="IPR039426">
    <property type="entry name" value="TonB-dep_rcpt-like"/>
</dbReference>
<accession>K5ZA83</accession>
<evidence type="ECO:0000259" key="10">
    <source>
        <dbReference type="Pfam" id="PF07660"/>
    </source>
</evidence>
<gene>
    <name evidence="12" type="ORF">HMPREF1076_04821</name>
</gene>
<feature type="domain" description="TonB-dependent receptor-like beta-barrel" evidence="9">
    <location>
        <begin position="550"/>
        <end position="875"/>
    </location>
</feature>
<evidence type="ECO:0000256" key="4">
    <source>
        <dbReference type="ARBA" id="ARBA00023136"/>
    </source>
</evidence>
<evidence type="ECO:0000313" key="12">
    <source>
        <dbReference type="EMBL" id="EKN08256.1"/>
    </source>
</evidence>
<sequence length="1125" mass="126926">MCRKYVGRALILALMLSGVTSMKAQKITRQFKNVPLKTVLAEVEKELKYSIIYKKDEVNERKQITHNFNDASLEDVLSAVLDDGLSYSVQGKMIVISKKEAATSFLIQQKQILVKGVVKDENGLPVIGANVVEKGIGNGTVTDAEGNFSLRVSANAVLSISYIGFLPSETTVKEGKTISVILREDAEVLDEVVVVGYGTQKKANLSGAVETVTSKALENRSTNNVALALQGLVPNLSVSPNGGQANAEPSFNIRGETSINGGSPLILIDGIPTSAADFGRMNAMDIENISVLKDASSAAIYGARASFGVILITTKKGKGEKLTIQFNNNFNARTLTNMPKVVKDPYIQASYKKEMGKPWYDLYTDEELDYAQKLLGDPSLPSTIPSSLNPNKWTHLASNDWFDVIFDKVGMSHQHNLNISGATDKVSYYLGTEYYAENGMLHYNKDHYSRFNVRSKTEYRPFEWLTVGNNTALTYYKYDRPTNFGSWMYRIANEKNSLVPIYNPDGTYTEEGAALVGTLVDGGESTTKSSMIYTQFSAEAELVKDIWKLKADFTAKLDDKRDDIWDSDRNLSYRDGPNTQAKYLGWENYAQKGDARTVYTLVNLYTDFHKEFNKHSISVVGGYSQEYENYNYFTAKRKELITDTYPSLQLADGEMTTTEYETDWAIRSAFYRLNYIYDNKYIVETNGRYDGSSRFPHKDRFGFFPSVSAAWVFSEESFLNSWDSWLNHGKLRFSYGALGNQNVGYYSYIASMSAGKVNYLLNGTKPMGVYKPGLVSDALTWEKVYTLNGGIDLNFLSNRLVVSGDVYRRDTKDMLTKGKTLPSVLGTSEPKVNAADLKTRGWEVSFYWRDRFNLASKPFNYSARFILSDSRSWITRFDNPTRQRNDYYVGQELGEIWGMVTEGFFKDQEDIDNHADQWQVMAYPGDRPLEPGDLKYKDLNGDGKITKGSNTVGDPGDFKIIGNSRSRYLYGLDLNADWNGFDLRVLFQGVGKRDWYPSGYRFFGIYLAPWGNVYENNLDHWTPENPDAYFPRLKSYLANGNGDMSTEQTRYLQNAAYLRLKNVTFGYSVPKALLQKTKLEHVRIYFSGENLFEATPLCRNFDPEQLDDSTHPLQRTFSIGLNITL</sequence>
<dbReference type="GO" id="GO:0006826">
    <property type="term" value="P:iron ion transport"/>
    <property type="evidence" value="ECO:0007669"/>
    <property type="project" value="UniProtKB-KW"/>
</dbReference>
<evidence type="ECO:0000259" key="11">
    <source>
        <dbReference type="Pfam" id="PF07715"/>
    </source>
</evidence>
<proteinExistence type="inferred from homology"/>
<keyword evidence="2" id="KW-0406">Ion transport</keyword>
<keyword evidence="4 6" id="KW-0472">Membrane</keyword>
<feature type="chain" id="PRO_5003892648" evidence="8">
    <location>
        <begin position="25"/>
        <end position="1125"/>
    </location>
</feature>
<evidence type="ECO:0000259" key="9">
    <source>
        <dbReference type="Pfam" id="PF00593"/>
    </source>
</evidence>
<dbReference type="SUPFAM" id="SSF49464">
    <property type="entry name" value="Carboxypeptidase regulatory domain-like"/>
    <property type="match status" value="1"/>
</dbReference>
<dbReference type="Pfam" id="PF07715">
    <property type="entry name" value="Plug"/>
    <property type="match status" value="1"/>
</dbReference>
<dbReference type="InterPro" id="IPR023997">
    <property type="entry name" value="TonB-dep_OMP_SusC/RagA_CS"/>
</dbReference>
<organism evidence="12 13">
    <name type="scientific">Parabacteroides goldsteinii CL02T12C30</name>
    <dbReference type="NCBI Taxonomy" id="999418"/>
    <lineage>
        <taxon>Bacteria</taxon>
        <taxon>Pseudomonadati</taxon>
        <taxon>Bacteroidota</taxon>
        <taxon>Bacteroidia</taxon>
        <taxon>Bacteroidales</taxon>
        <taxon>Tannerellaceae</taxon>
        <taxon>Parabacteroides</taxon>
    </lineage>
</organism>
<keyword evidence="5 6" id="KW-0998">Cell outer membrane</keyword>
<dbReference type="PROSITE" id="PS52016">
    <property type="entry name" value="TONB_DEPENDENT_REC_3"/>
    <property type="match status" value="1"/>
</dbReference>
<keyword evidence="8" id="KW-0732">Signal</keyword>
<comment type="similarity">
    <text evidence="6 7">Belongs to the TonB-dependent receptor family.</text>
</comment>
<feature type="signal peptide" evidence="8">
    <location>
        <begin position="1"/>
        <end position="24"/>
    </location>
</feature>
<evidence type="ECO:0000256" key="3">
    <source>
        <dbReference type="ARBA" id="ARBA00023004"/>
    </source>
</evidence>
<evidence type="ECO:0000256" key="2">
    <source>
        <dbReference type="ARBA" id="ARBA00022496"/>
    </source>
</evidence>
<keyword evidence="7" id="KW-0798">TonB box</keyword>
<feature type="domain" description="Secretin/TonB short N-terminal" evidence="10">
    <location>
        <begin position="49"/>
        <end position="99"/>
    </location>
</feature>
<dbReference type="PATRIC" id="fig|999418.3.peg.4886"/>
<keyword evidence="1 6" id="KW-0813">Transport</keyword>
<keyword evidence="2" id="KW-0410">Iron transport</keyword>
<evidence type="ECO:0000313" key="13">
    <source>
        <dbReference type="Proteomes" id="UP000006330"/>
    </source>
</evidence>
<dbReference type="RefSeq" id="WP_007658621.1">
    <property type="nucleotide sequence ID" value="NZ_JH976476.1"/>
</dbReference>
<comment type="caution">
    <text evidence="12">The sequence shown here is derived from an EMBL/GenBank/DDBJ whole genome shotgun (WGS) entry which is preliminary data.</text>
</comment>
<reference evidence="12 13" key="1">
    <citation type="submission" date="2012-02" db="EMBL/GenBank/DDBJ databases">
        <title>The Genome Sequence of Parabacteroides goldsteinii CL02T12C30.</title>
        <authorList>
            <consortium name="The Broad Institute Genome Sequencing Platform"/>
            <person name="Earl A."/>
            <person name="Ward D."/>
            <person name="Feldgarden M."/>
            <person name="Gevers D."/>
            <person name="Zitomersky N.L."/>
            <person name="Coyne M.J."/>
            <person name="Comstock L.E."/>
            <person name="Young S.K."/>
            <person name="Zeng Q."/>
            <person name="Gargeya S."/>
            <person name="Fitzgerald M."/>
            <person name="Haas B."/>
            <person name="Abouelleil A."/>
            <person name="Alvarado L."/>
            <person name="Arachchi H.M."/>
            <person name="Berlin A."/>
            <person name="Chapman S.B."/>
            <person name="Gearin G."/>
            <person name="Goldberg J."/>
            <person name="Griggs A."/>
            <person name="Gujja S."/>
            <person name="Hansen M."/>
            <person name="Heiman D."/>
            <person name="Howarth C."/>
            <person name="Larimer J."/>
            <person name="Lui A."/>
            <person name="MacDonald P.J.P."/>
            <person name="McCowen C."/>
            <person name="Montmayeur A."/>
            <person name="Murphy C."/>
            <person name="Neiman D."/>
            <person name="Pearson M."/>
            <person name="Priest M."/>
            <person name="Roberts A."/>
            <person name="Saif S."/>
            <person name="Shea T."/>
            <person name="Sisk P."/>
            <person name="Stolte C."/>
            <person name="Sykes S."/>
            <person name="Wortman J."/>
            <person name="Nusbaum C."/>
            <person name="Birren B."/>
        </authorList>
    </citation>
    <scope>NUCLEOTIDE SEQUENCE [LARGE SCALE GENOMIC DNA]</scope>
    <source>
        <strain evidence="12 13">CL02T12C30</strain>
    </source>
</reference>
<dbReference type="GO" id="GO:0009279">
    <property type="term" value="C:cell outer membrane"/>
    <property type="evidence" value="ECO:0007669"/>
    <property type="project" value="UniProtKB-SubCell"/>
</dbReference>
<dbReference type="Pfam" id="PF07660">
    <property type="entry name" value="STN"/>
    <property type="match status" value="1"/>
</dbReference>
<keyword evidence="6" id="KW-0812">Transmembrane</keyword>
<evidence type="ECO:0000256" key="7">
    <source>
        <dbReference type="RuleBase" id="RU003357"/>
    </source>
</evidence>
<dbReference type="HOGENOM" id="CLU_004317_1_1_10"/>